<reference evidence="2" key="1">
    <citation type="journal article" date="2020" name="ISME J.">
        <title>Gammaproteobacteria mediating utilization of methyl-, sulfur- and petroleum organic compounds in deep ocean hydrothermal plumes.</title>
        <authorList>
            <person name="Zhou Z."/>
            <person name="Liu Y."/>
            <person name="Pan J."/>
            <person name="Cron B.R."/>
            <person name="Toner B.M."/>
            <person name="Anantharaman K."/>
            <person name="Breier J.A."/>
            <person name="Dick G.J."/>
            <person name="Li M."/>
        </authorList>
    </citation>
    <scope>NUCLEOTIDE SEQUENCE</scope>
    <source>
        <strain evidence="2">SZUA-1451</strain>
    </source>
</reference>
<name>A0A833E0I9_9EURY</name>
<organism evidence="2 3">
    <name type="scientific">Thermococcus paralvinellae</name>
    <dbReference type="NCBI Taxonomy" id="582419"/>
    <lineage>
        <taxon>Archaea</taxon>
        <taxon>Methanobacteriati</taxon>
        <taxon>Methanobacteriota</taxon>
        <taxon>Thermococci</taxon>
        <taxon>Thermococcales</taxon>
        <taxon>Thermococcaceae</taxon>
        <taxon>Thermococcus</taxon>
    </lineage>
</organism>
<dbReference type="Proteomes" id="UP000649326">
    <property type="component" value="Unassembled WGS sequence"/>
</dbReference>
<dbReference type="PANTHER" id="PTHR37835:SF1">
    <property type="entry name" value="ALPHA-CLOSTRIPAIN"/>
    <property type="match status" value="1"/>
</dbReference>
<evidence type="ECO:0000256" key="1">
    <source>
        <dbReference type="SAM" id="MobiDB-lite"/>
    </source>
</evidence>
<evidence type="ECO:0000313" key="3">
    <source>
        <dbReference type="Proteomes" id="UP000649326"/>
    </source>
</evidence>
<gene>
    <name evidence="2" type="ORF">EYH13_01510</name>
</gene>
<dbReference type="InterPro" id="IPR005077">
    <property type="entry name" value="Peptidase_C11"/>
</dbReference>
<comment type="caution">
    <text evidence="2">The sequence shown here is derived from an EMBL/GenBank/DDBJ whole genome shotgun (WGS) entry which is preliminary data.</text>
</comment>
<proteinExistence type="predicted"/>
<accession>A0A833E0I9</accession>
<dbReference type="AlphaFoldDB" id="A0A833E0I9"/>
<feature type="compositionally biased region" description="Low complexity" evidence="1">
    <location>
        <begin position="30"/>
        <end position="41"/>
    </location>
</feature>
<evidence type="ECO:0008006" key="4">
    <source>
        <dbReference type="Google" id="ProtNLM"/>
    </source>
</evidence>
<feature type="region of interest" description="Disordered" evidence="1">
    <location>
        <begin position="29"/>
        <end position="53"/>
    </location>
</feature>
<evidence type="ECO:0000313" key="2">
    <source>
        <dbReference type="EMBL" id="HIP74834.1"/>
    </source>
</evidence>
<protein>
    <recommendedName>
        <fullName evidence="4">Clostripain</fullName>
    </recommendedName>
</protein>
<dbReference type="PANTHER" id="PTHR37835">
    <property type="entry name" value="ALPHA-CLOSTRIPAIN"/>
    <property type="match status" value="1"/>
</dbReference>
<dbReference type="Gene3D" id="3.40.50.11970">
    <property type="match status" value="1"/>
</dbReference>
<sequence>MRRGLVWILVRLLLVAVIAGCIGGEETAGEETAQTGENTETVTEEKGTETMDQSSEKVGVLFAVYMVGSDLESDGEYATLDLLEMLQALAESAENNVELLVAFGGSNKEGWRGVKYADFECLLKDWNEDQKFGNANCYLYENSNANMGDEKTLQHFLEFAGEYEVDKKILVFWDHGSAYSGYGYDEAFGNDKLTLEEIYSAFKNANVKFDIIGFDACLMANLEVANTIKSFARYMVASEEIEPGHGWDYYAILAFMSSKPKASPLEIAKIIVDSYFENPEHEPMKTLSVVDLSKVDDIIAALDELSYDLIEDLNVETFGKVGNSITKAQAFGKEERENIEVSIDLKHFAIQIKSQMPGLSDKANDLIKAIDDAIVYERHDKEKPHSYGISIFSPRNMDAFEEYKRVSASQGYLGFVGRFLGISSRDKEAPKISELKECTYENTNGYCVEVKDNLGLADVEIVYVLLLEDESMLLLGSDPAFEIGDGKFFIPEWHGEWLYISGDKEVTIVPAFYASVTEDAKIVYVAEADLTRGGSTMMVQLFLLYDPELESIETYAVPYEEVNGEILISKEVLELKDGDVITFYAPIFYEDGSEEWIEMGSITWNDETEFVLGSVTDYLLEGVCYYGLYAEDFSGNYEVSEFIEVS</sequence>
<dbReference type="Pfam" id="PF03415">
    <property type="entry name" value="Peptidase_C11"/>
    <property type="match status" value="1"/>
</dbReference>
<dbReference type="EMBL" id="DQUG01000063">
    <property type="protein sequence ID" value="HIP74834.1"/>
    <property type="molecule type" value="Genomic_DNA"/>
</dbReference>